<name>A0AAD1UN92_EUPCR</name>
<sequence length="140" mass="16174">MEDSVIKQRFDSEQRDSEFFLWNSEDIDLDDPMESPSERQSVYSFNSNPSILIHDKGQTRRDHFDSFNTTKNIKLESKMRAPILCKSKTCNEEGPIPSDFSFCLKQQAPRRSEQVLYKDIAASRKNSVAITQLSSLPKHI</sequence>
<accession>A0AAD1UN92</accession>
<organism evidence="1 2">
    <name type="scientific">Euplotes crassus</name>
    <dbReference type="NCBI Taxonomy" id="5936"/>
    <lineage>
        <taxon>Eukaryota</taxon>
        <taxon>Sar</taxon>
        <taxon>Alveolata</taxon>
        <taxon>Ciliophora</taxon>
        <taxon>Intramacronucleata</taxon>
        <taxon>Spirotrichea</taxon>
        <taxon>Hypotrichia</taxon>
        <taxon>Euplotida</taxon>
        <taxon>Euplotidae</taxon>
        <taxon>Moneuplotes</taxon>
    </lineage>
</organism>
<dbReference type="EMBL" id="CAMPGE010011185">
    <property type="protein sequence ID" value="CAI2370025.1"/>
    <property type="molecule type" value="Genomic_DNA"/>
</dbReference>
<dbReference type="Proteomes" id="UP001295684">
    <property type="component" value="Unassembled WGS sequence"/>
</dbReference>
<reference evidence="1" key="1">
    <citation type="submission" date="2023-07" db="EMBL/GenBank/DDBJ databases">
        <authorList>
            <consortium name="AG Swart"/>
            <person name="Singh M."/>
            <person name="Singh A."/>
            <person name="Seah K."/>
            <person name="Emmerich C."/>
        </authorList>
    </citation>
    <scope>NUCLEOTIDE SEQUENCE</scope>
    <source>
        <strain evidence="1">DP1</strain>
    </source>
</reference>
<comment type="caution">
    <text evidence="1">The sequence shown here is derived from an EMBL/GenBank/DDBJ whole genome shotgun (WGS) entry which is preliminary data.</text>
</comment>
<evidence type="ECO:0000313" key="2">
    <source>
        <dbReference type="Proteomes" id="UP001295684"/>
    </source>
</evidence>
<evidence type="ECO:0000313" key="1">
    <source>
        <dbReference type="EMBL" id="CAI2370025.1"/>
    </source>
</evidence>
<dbReference type="AlphaFoldDB" id="A0AAD1UN92"/>
<keyword evidence="2" id="KW-1185">Reference proteome</keyword>
<proteinExistence type="predicted"/>
<gene>
    <name evidence="1" type="ORF">ECRASSUSDP1_LOCUS11333</name>
</gene>
<protein>
    <submittedName>
        <fullName evidence="1">Uncharacterized protein</fullName>
    </submittedName>
</protein>